<gene>
    <name evidence="1" type="ORF">DPMN_068485</name>
</gene>
<dbReference type="EMBL" id="JAIWYP010000014">
    <property type="protein sequence ID" value="KAH3709025.1"/>
    <property type="molecule type" value="Genomic_DNA"/>
</dbReference>
<reference evidence="1" key="2">
    <citation type="submission" date="2020-11" db="EMBL/GenBank/DDBJ databases">
        <authorList>
            <person name="McCartney M.A."/>
            <person name="Auch B."/>
            <person name="Kono T."/>
            <person name="Mallez S."/>
            <person name="Becker A."/>
            <person name="Gohl D.M."/>
            <person name="Silverstein K.A.T."/>
            <person name="Koren S."/>
            <person name="Bechman K.B."/>
            <person name="Herman A."/>
            <person name="Abrahante J.E."/>
            <person name="Garbe J."/>
        </authorList>
    </citation>
    <scope>NUCLEOTIDE SEQUENCE</scope>
    <source>
        <strain evidence="1">Duluth1</strain>
        <tissue evidence="1">Whole animal</tissue>
    </source>
</reference>
<keyword evidence="2" id="KW-1185">Reference proteome</keyword>
<dbReference type="Proteomes" id="UP000828390">
    <property type="component" value="Unassembled WGS sequence"/>
</dbReference>
<dbReference type="AlphaFoldDB" id="A0A9D4BTM9"/>
<name>A0A9D4BTM9_DREPO</name>
<organism evidence="1 2">
    <name type="scientific">Dreissena polymorpha</name>
    <name type="common">Zebra mussel</name>
    <name type="synonym">Mytilus polymorpha</name>
    <dbReference type="NCBI Taxonomy" id="45954"/>
    <lineage>
        <taxon>Eukaryota</taxon>
        <taxon>Metazoa</taxon>
        <taxon>Spiralia</taxon>
        <taxon>Lophotrochozoa</taxon>
        <taxon>Mollusca</taxon>
        <taxon>Bivalvia</taxon>
        <taxon>Autobranchia</taxon>
        <taxon>Heteroconchia</taxon>
        <taxon>Euheterodonta</taxon>
        <taxon>Imparidentia</taxon>
        <taxon>Neoheterodontei</taxon>
        <taxon>Myida</taxon>
        <taxon>Dreissenoidea</taxon>
        <taxon>Dreissenidae</taxon>
        <taxon>Dreissena</taxon>
    </lineage>
</organism>
<sequence>MPEWPKRKIFKSKTPLWVTFHVVCYQTVTIFEQSRDIIRIHTIIVTSSENIPAPGGNVFQQTEYIFQNGPYTITINVHTKFHEDLNKHMASRQYNKYCLSGHVYQQTATLFYLNSAIIRTNALTKFQEYWTLNTTSRVLTRSFKPILTEFHSDRTINVDPRVVTMQMLTTRDA</sequence>
<accession>A0A9D4BTM9</accession>
<reference evidence="1" key="1">
    <citation type="journal article" date="2019" name="bioRxiv">
        <title>The Genome of the Zebra Mussel, Dreissena polymorpha: A Resource for Invasive Species Research.</title>
        <authorList>
            <person name="McCartney M.A."/>
            <person name="Auch B."/>
            <person name="Kono T."/>
            <person name="Mallez S."/>
            <person name="Zhang Y."/>
            <person name="Obille A."/>
            <person name="Becker A."/>
            <person name="Abrahante J.E."/>
            <person name="Garbe J."/>
            <person name="Badalamenti J.P."/>
            <person name="Herman A."/>
            <person name="Mangelson H."/>
            <person name="Liachko I."/>
            <person name="Sullivan S."/>
            <person name="Sone E.D."/>
            <person name="Koren S."/>
            <person name="Silverstein K.A.T."/>
            <person name="Beckman K.B."/>
            <person name="Gohl D.M."/>
        </authorList>
    </citation>
    <scope>NUCLEOTIDE SEQUENCE</scope>
    <source>
        <strain evidence="1">Duluth1</strain>
        <tissue evidence="1">Whole animal</tissue>
    </source>
</reference>
<evidence type="ECO:0000313" key="2">
    <source>
        <dbReference type="Proteomes" id="UP000828390"/>
    </source>
</evidence>
<protein>
    <submittedName>
        <fullName evidence="1">Uncharacterized protein</fullName>
    </submittedName>
</protein>
<proteinExistence type="predicted"/>
<comment type="caution">
    <text evidence="1">The sequence shown here is derived from an EMBL/GenBank/DDBJ whole genome shotgun (WGS) entry which is preliminary data.</text>
</comment>
<evidence type="ECO:0000313" key="1">
    <source>
        <dbReference type="EMBL" id="KAH3709025.1"/>
    </source>
</evidence>